<feature type="transmembrane region" description="Helical" evidence="2">
    <location>
        <begin position="57"/>
        <end position="77"/>
    </location>
</feature>
<feature type="transmembrane region" description="Helical" evidence="2">
    <location>
        <begin position="126"/>
        <end position="145"/>
    </location>
</feature>
<feature type="region of interest" description="Disordered" evidence="1">
    <location>
        <begin position="297"/>
        <end position="347"/>
    </location>
</feature>
<evidence type="ECO:0000256" key="2">
    <source>
        <dbReference type="SAM" id="Phobius"/>
    </source>
</evidence>
<reference evidence="3" key="2">
    <citation type="submission" date="2025-08" db="UniProtKB">
        <authorList>
            <consortium name="Ensembl"/>
        </authorList>
    </citation>
    <scope>IDENTIFICATION</scope>
</reference>
<evidence type="ECO:0000313" key="3">
    <source>
        <dbReference type="Ensembl" id="ENSAPLP00000025858.1"/>
    </source>
</evidence>
<keyword evidence="2" id="KW-0472">Membrane</keyword>
<proteinExistence type="predicted"/>
<reference evidence="4" key="1">
    <citation type="submission" date="2017-10" db="EMBL/GenBank/DDBJ databases">
        <title>A new Pekin duck reference genome.</title>
        <authorList>
            <person name="Hou Z.-C."/>
            <person name="Zhou Z.-K."/>
            <person name="Zhu F."/>
            <person name="Hou S.-S."/>
        </authorList>
    </citation>
    <scope>NUCLEOTIDE SEQUENCE [LARGE SCALE GENOMIC DNA]</scope>
</reference>
<evidence type="ECO:0000313" key="4">
    <source>
        <dbReference type="Proteomes" id="UP000016666"/>
    </source>
</evidence>
<dbReference type="InterPro" id="IPR052220">
    <property type="entry name" value="METTL25"/>
</dbReference>
<dbReference type="PANTHER" id="PTHR12496:SF2">
    <property type="entry name" value="METHYLTRANSFERASE-LIKE PROTEIN 25B"/>
    <property type="match status" value="1"/>
</dbReference>
<keyword evidence="2" id="KW-1133">Transmembrane helix</keyword>
<dbReference type="AlphaFoldDB" id="A0A493TJE6"/>
<feature type="transmembrane region" description="Helical" evidence="2">
    <location>
        <begin position="12"/>
        <end position="37"/>
    </location>
</feature>
<keyword evidence="4" id="KW-1185">Reference proteome</keyword>
<feature type="transmembrane region" description="Helical" evidence="2">
    <location>
        <begin position="84"/>
        <end position="106"/>
    </location>
</feature>
<dbReference type="GeneTree" id="ENSGT00530000063745"/>
<dbReference type="Proteomes" id="UP000016666">
    <property type="component" value="Unassembled WGS sequence"/>
</dbReference>
<organism evidence="3 4">
    <name type="scientific">Anas platyrhynchos platyrhynchos</name>
    <name type="common">Northern mallard</name>
    <dbReference type="NCBI Taxonomy" id="8840"/>
    <lineage>
        <taxon>Eukaryota</taxon>
        <taxon>Metazoa</taxon>
        <taxon>Chordata</taxon>
        <taxon>Craniata</taxon>
        <taxon>Vertebrata</taxon>
        <taxon>Euteleostomi</taxon>
        <taxon>Archelosauria</taxon>
        <taxon>Archosauria</taxon>
        <taxon>Dinosauria</taxon>
        <taxon>Saurischia</taxon>
        <taxon>Theropoda</taxon>
        <taxon>Coelurosauria</taxon>
        <taxon>Aves</taxon>
        <taxon>Neognathae</taxon>
        <taxon>Galloanserae</taxon>
        <taxon>Anseriformes</taxon>
        <taxon>Anatidae</taxon>
        <taxon>Anatinae</taxon>
        <taxon>Anas</taxon>
    </lineage>
</organism>
<dbReference type="PANTHER" id="PTHR12496">
    <property type="entry name" value="CGI-41 METHYLTRANSFERASE"/>
    <property type="match status" value="1"/>
</dbReference>
<feature type="transmembrane region" description="Helical" evidence="2">
    <location>
        <begin position="157"/>
        <end position="179"/>
    </location>
</feature>
<protein>
    <submittedName>
        <fullName evidence="3">Uncharacterized protein</fullName>
    </submittedName>
</protein>
<feature type="compositionally biased region" description="Acidic residues" evidence="1">
    <location>
        <begin position="303"/>
        <end position="322"/>
    </location>
</feature>
<accession>A0A493TJE6</accession>
<dbReference type="Ensembl" id="ENSAPLT00000047545.1">
    <property type="protein sequence ID" value="ENSAPLP00000025858.1"/>
    <property type="gene ID" value="ENSAPLG00000018717.1"/>
</dbReference>
<keyword evidence="2" id="KW-0812">Transmembrane</keyword>
<name>A0A493TJE6_ANAPP</name>
<reference evidence="3" key="3">
    <citation type="submission" date="2025-09" db="UniProtKB">
        <authorList>
            <consortium name="Ensembl"/>
        </authorList>
    </citation>
    <scope>IDENTIFICATION</scope>
</reference>
<sequence>AFFWGGPSPGGFLLGCCLSWGGWGLSPGVCLLLGDLFLGCPLSQGPLFWGVPSPGGASFGVTLLLGGGQLGAFFWGVTSPGGTGGFLLGCAFSWGPFFWGVTSPGVSPFPWGLPPLLGSPSPGGSLLLGSFFWGVPSPGGSFFGVSPSPGVPSGVPLLLGVSPFLLGCPFCWGGFFWGVPSPGVLPFLGSPSPGVSPFPWGVPSLGSLPLSPGGLPILTTPPYPSPPPSSARQQELLAFRCLTLLLAPLVESLILLDRLLYLREQGFQCALLPLFDPRFSPRNLVLVAARAPLEGVLGGLGDSSEEEEEEEEEGEEEEEEEGAWPPSPGCKKSGKKQNIDTKNAAKP</sequence>
<evidence type="ECO:0000256" key="1">
    <source>
        <dbReference type="SAM" id="MobiDB-lite"/>
    </source>
</evidence>
<dbReference type="STRING" id="8840.ENSAPLP00000025858"/>